<protein>
    <submittedName>
        <fullName evidence="2">GNAT family N-acetyltransferase</fullName>
        <ecNumber evidence="2">2.3.1.-</ecNumber>
    </submittedName>
</protein>
<sequence length="150" mass="17073">MIRKRIPAIDDGAIFQMVVRQLLPFARAAVPTAQTSMPAIVKRLNGNDFTLTVAEGRRAPFGFITCRCRERKMLIDMLALDERYQGGGLGTALMRAAERQGLKKGCREAYLYVDAVNWRAQRFYVGKGYLVESYEPSVHCYRMSKRLAEF</sequence>
<organism evidence="2 3">
    <name type="scientific">Paenibacillus chartarius</name>
    <dbReference type="NCBI Taxonomy" id="747481"/>
    <lineage>
        <taxon>Bacteria</taxon>
        <taxon>Bacillati</taxon>
        <taxon>Bacillota</taxon>
        <taxon>Bacilli</taxon>
        <taxon>Bacillales</taxon>
        <taxon>Paenibacillaceae</taxon>
        <taxon>Paenibacillus</taxon>
    </lineage>
</organism>
<dbReference type="RefSeq" id="WP_377472658.1">
    <property type="nucleotide sequence ID" value="NZ_JBHLWN010000085.1"/>
</dbReference>
<gene>
    <name evidence="2" type="ORF">ACFFK0_22730</name>
</gene>
<dbReference type="SUPFAM" id="SSF55729">
    <property type="entry name" value="Acyl-CoA N-acyltransferases (Nat)"/>
    <property type="match status" value="1"/>
</dbReference>
<dbReference type="InterPro" id="IPR000182">
    <property type="entry name" value="GNAT_dom"/>
</dbReference>
<accession>A0ABV6DRD6</accession>
<comment type="caution">
    <text evidence="2">The sequence shown here is derived from an EMBL/GenBank/DDBJ whole genome shotgun (WGS) entry which is preliminary data.</text>
</comment>
<dbReference type="Proteomes" id="UP001589776">
    <property type="component" value="Unassembled WGS sequence"/>
</dbReference>
<proteinExistence type="predicted"/>
<reference evidence="2 3" key="1">
    <citation type="submission" date="2024-09" db="EMBL/GenBank/DDBJ databases">
        <authorList>
            <person name="Sun Q."/>
            <person name="Mori K."/>
        </authorList>
    </citation>
    <scope>NUCLEOTIDE SEQUENCE [LARGE SCALE GENOMIC DNA]</scope>
    <source>
        <strain evidence="2 3">CCM 7759</strain>
    </source>
</reference>
<keyword evidence="3" id="KW-1185">Reference proteome</keyword>
<dbReference type="EMBL" id="JBHLWN010000085">
    <property type="protein sequence ID" value="MFC0215212.1"/>
    <property type="molecule type" value="Genomic_DNA"/>
</dbReference>
<keyword evidence="2" id="KW-0012">Acyltransferase</keyword>
<dbReference type="PROSITE" id="PS51186">
    <property type="entry name" value="GNAT"/>
    <property type="match status" value="1"/>
</dbReference>
<evidence type="ECO:0000313" key="2">
    <source>
        <dbReference type="EMBL" id="MFC0215212.1"/>
    </source>
</evidence>
<name>A0ABV6DRD6_9BACL</name>
<dbReference type="InterPro" id="IPR016181">
    <property type="entry name" value="Acyl_CoA_acyltransferase"/>
</dbReference>
<dbReference type="EC" id="2.3.1.-" evidence="2"/>
<dbReference type="GO" id="GO:0016746">
    <property type="term" value="F:acyltransferase activity"/>
    <property type="evidence" value="ECO:0007669"/>
    <property type="project" value="UniProtKB-KW"/>
</dbReference>
<evidence type="ECO:0000259" key="1">
    <source>
        <dbReference type="PROSITE" id="PS51186"/>
    </source>
</evidence>
<dbReference type="Gene3D" id="3.40.630.30">
    <property type="match status" value="1"/>
</dbReference>
<dbReference type="Pfam" id="PF00583">
    <property type="entry name" value="Acetyltransf_1"/>
    <property type="match status" value="1"/>
</dbReference>
<dbReference type="CDD" id="cd04301">
    <property type="entry name" value="NAT_SF"/>
    <property type="match status" value="1"/>
</dbReference>
<evidence type="ECO:0000313" key="3">
    <source>
        <dbReference type="Proteomes" id="UP001589776"/>
    </source>
</evidence>
<keyword evidence="2" id="KW-0808">Transferase</keyword>
<feature type="domain" description="N-acetyltransferase" evidence="1">
    <location>
        <begin position="1"/>
        <end position="148"/>
    </location>
</feature>